<dbReference type="PIRSF" id="PIRSF032064">
    <property type="entry name" value="UCP032064"/>
    <property type="match status" value="1"/>
</dbReference>
<evidence type="ECO:0008006" key="4">
    <source>
        <dbReference type="Google" id="ProtNLM"/>
    </source>
</evidence>
<accession>A0A0S3PQW0</accession>
<name>A0A0S3PQW0_9BRAD</name>
<evidence type="ECO:0000256" key="1">
    <source>
        <dbReference type="SAM" id="MobiDB-lite"/>
    </source>
</evidence>
<gene>
    <name evidence="2" type="ORF">GJW-30_1_00849</name>
</gene>
<protein>
    <recommendedName>
        <fullName evidence="4">DUF721 domain-containing protein</fullName>
    </recommendedName>
</protein>
<evidence type="ECO:0000313" key="2">
    <source>
        <dbReference type="EMBL" id="BAT58325.1"/>
    </source>
</evidence>
<dbReference type="Pfam" id="PF05258">
    <property type="entry name" value="DciA"/>
    <property type="match status" value="1"/>
</dbReference>
<dbReference type="EMBL" id="AP014946">
    <property type="protein sequence ID" value="BAT58325.1"/>
    <property type="molecule type" value="Genomic_DNA"/>
</dbReference>
<dbReference type="KEGG" id="vgo:GJW-30_1_00849"/>
<dbReference type="InterPro" id="IPR010593">
    <property type="entry name" value="DUF1159"/>
</dbReference>
<dbReference type="InterPro" id="IPR007922">
    <property type="entry name" value="DciA-like"/>
</dbReference>
<proteinExistence type="predicted"/>
<evidence type="ECO:0000313" key="3">
    <source>
        <dbReference type="Proteomes" id="UP000236884"/>
    </source>
</evidence>
<dbReference type="Proteomes" id="UP000236884">
    <property type="component" value="Chromosome"/>
</dbReference>
<reference evidence="2 3" key="1">
    <citation type="submission" date="2015-08" db="EMBL/GenBank/DDBJ databases">
        <title>Investigation of the bacterial diversity of lava forest soil.</title>
        <authorList>
            <person name="Lee J.S."/>
        </authorList>
    </citation>
    <scope>NUCLEOTIDE SEQUENCE [LARGE SCALE GENOMIC DNA]</scope>
    <source>
        <strain evidence="2 3">GJW-30</strain>
    </source>
</reference>
<sequence length="164" mass="17757">MAESILMNKPGKTYPRPIADLVGRCLGDVFARQGFASSELVTHWPEIVGDEIANLAEPLKIQWGREDGLEAAEPATLVLRVDGPAAIEVQHLSPVILERLNQFLGWRAVGRIRLRQAPNPVAATPSRPKPPTAAETEAVAKTLSVEDQSLRDALARLGAAVKRT</sequence>
<keyword evidence="3" id="KW-1185">Reference proteome</keyword>
<feature type="region of interest" description="Disordered" evidence="1">
    <location>
        <begin position="119"/>
        <end position="139"/>
    </location>
</feature>
<dbReference type="AlphaFoldDB" id="A0A0S3PQW0"/>
<organism evidence="2 3">
    <name type="scientific">Variibacter gotjawalensis</name>
    <dbReference type="NCBI Taxonomy" id="1333996"/>
    <lineage>
        <taxon>Bacteria</taxon>
        <taxon>Pseudomonadati</taxon>
        <taxon>Pseudomonadota</taxon>
        <taxon>Alphaproteobacteria</taxon>
        <taxon>Hyphomicrobiales</taxon>
        <taxon>Nitrobacteraceae</taxon>
        <taxon>Variibacter</taxon>
    </lineage>
</organism>